<accession>A0A848LUF4</accession>
<evidence type="ECO:0000313" key="2">
    <source>
        <dbReference type="EMBL" id="NMO21647.1"/>
    </source>
</evidence>
<feature type="signal peptide" evidence="1">
    <location>
        <begin position="1"/>
        <end position="22"/>
    </location>
</feature>
<proteinExistence type="predicted"/>
<gene>
    <name evidence="2" type="ORF">HG543_43390</name>
</gene>
<keyword evidence="1" id="KW-0732">Signal</keyword>
<keyword evidence="3" id="KW-1185">Reference proteome</keyword>
<dbReference type="AlphaFoldDB" id="A0A848LUF4"/>
<evidence type="ECO:0000256" key="1">
    <source>
        <dbReference type="SAM" id="SignalP"/>
    </source>
</evidence>
<protein>
    <recommendedName>
        <fullName evidence="4">Lipoprotein</fullName>
    </recommendedName>
</protein>
<reference evidence="2 3" key="1">
    <citation type="submission" date="2020-04" db="EMBL/GenBank/DDBJ databases">
        <title>Draft genome of Pyxidicoccus fallax type strain.</title>
        <authorList>
            <person name="Whitworth D.E."/>
        </authorList>
    </citation>
    <scope>NUCLEOTIDE SEQUENCE [LARGE SCALE GENOMIC DNA]</scope>
    <source>
        <strain evidence="2 3">DSM 14698</strain>
    </source>
</reference>
<dbReference type="RefSeq" id="WP_169350825.1">
    <property type="nucleotide sequence ID" value="NZ_JABBJJ010000340.1"/>
</dbReference>
<name>A0A848LUF4_9BACT</name>
<dbReference type="PROSITE" id="PS51257">
    <property type="entry name" value="PROKAR_LIPOPROTEIN"/>
    <property type="match status" value="1"/>
</dbReference>
<comment type="caution">
    <text evidence="2">The sequence shown here is derived from an EMBL/GenBank/DDBJ whole genome shotgun (WGS) entry which is preliminary data.</text>
</comment>
<organism evidence="2 3">
    <name type="scientific">Pyxidicoccus fallax</name>
    <dbReference type="NCBI Taxonomy" id="394095"/>
    <lineage>
        <taxon>Bacteria</taxon>
        <taxon>Pseudomonadati</taxon>
        <taxon>Myxococcota</taxon>
        <taxon>Myxococcia</taxon>
        <taxon>Myxococcales</taxon>
        <taxon>Cystobacterineae</taxon>
        <taxon>Myxococcaceae</taxon>
        <taxon>Pyxidicoccus</taxon>
    </lineage>
</organism>
<sequence>MHRLTGLLLLLLAAACGNPVDATYAGDPLVTLRGEASLSATDRPDGPVRLTLAWYPGLVDDSAVPPSAPASILTEDVPFQATFPADFALPLHQPPPAGARVAVGGQVRGRAATGFLLAYRDLNGNERLDTRPSTGAGPSQDRVVGASWGGVDSYVLLYVEEAQDPGTGLKRGFNLLHVTPEGGEVLPLDAPIPLALSAGGPLLDLLACETAWDGLPDSELPCGLSFEPPPPQPGTLRVEGTVSLEVRAVRVNLSVIRDDVWLSDATVTLGGRPIPYTNERGAYFLEEADSTLLTEGGTVELVARWGDTVTRRLLTVPEGFSITSPAPGAQVRAGTEFDVEWTASTGAVGYAATLLAPDGQQGYFAFVSETSTPLRAPPSEGPATLRVAAVSRPTDLSRLGWLEVECVRTRPLTVVP</sequence>
<dbReference type="Proteomes" id="UP000518300">
    <property type="component" value="Unassembled WGS sequence"/>
</dbReference>
<evidence type="ECO:0000313" key="3">
    <source>
        <dbReference type="Proteomes" id="UP000518300"/>
    </source>
</evidence>
<feature type="chain" id="PRO_5032937778" description="Lipoprotein" evidence="1">
    <location>
        <begin position="23"/>
        <end position="416"/>
    </location>
</feature>
<evidence type="ECO:0008006" key="4">
    <source>
        <dbReference type="Google" id="ProtNLM"/>
    </source>
</evidence>
<dbReference type="EMBL" id="JABBJJ010000340">
    <property type="protein sequence ID" value="NMO21647.1"/>
    <property type="molecule type" value="Genomic_DNA"/>
</dbReference>